<dbReference type="InterPro" id="IPR036412">
    <property type="entry name" value="HAD-like_sf"/>
</dbReference>
<dbReference type="Pfam" id="PF13419">
    <property type="entry name" value="HAD_2"/>
    <property type="match status" value="1"/>
</dbReference>
<protein>
    <recommendedName>
        <fullName evidence="3">HAD family hydrolase</fullName>
    </recommendedName>
</protein>
<comment type="caution">
    <text evidence="1">The sequence shown here is derived from an EMBL/GenBank/DDBJ whole genome shotgun (WGS) entry which is preliminary data.</text>
</comment>
<dbReference type="Gene3D" id="1.10.150.240">
    <property type="entry name" value="Putative phosphatase, domain 2"/>
    <property type="match status" value="1"/>
</dbReference>
<accession>A0A520S325</accession>
<evidence type="ECO:0008006" key="3">
    <source>
        <dbReference type="Google" id="ProtNLM"/>
    </source>
</evidence>
<evidence type="ECO:0000313" key="1">
    <source>
        <dbReference type="EMBL" id="RZO76875.1"/>
    </source>
</evidence>
<gene>
    <name evidence="1" type="ORF">EVA68_03160</name>
</gene>
<dbReference type="Proteomes" id="UP000316199">
    <property type="component" value="Unassembled WGS sequence"/>
</dbReference>
<name>A0A520S325_9GAMM</name>
<dbReference type="AlphaFoldDB" id="A0A520S325"/>
<sequence length="49" mass="5658">MLKDWPSALIFDLDGTLLDTDPFYSIASRRVLDAFGLKYTNNKKMVYGR</sequence>
<dbReference type="InterPro" id="IPR041492">
    <property type="entry name" value="HAD_2"/>
</dbReference>
<proteinExistence type="predicted"/>
<dbReference type="EMBL" id="SHAG01000007">
    <property type="protein sequence ID" value="RZO76875.1"/>
    <property type="molecule type" value="Genomic_DNA"/>
</dbReference>
<dbReference type="InterPro" id="IPR023198">
    <property type="entry name" value="PGP-like_dom2"/>
</dbReference>
<reference evidence="1 2" key="1">
    <citation type="submission" date="2019-02" db="EMBL/GenBank/DDBJ databases">
        <title>Prokaryotic population dynamics and viral predation in marine succession experiment using metagenomics: the confinement effect.</title>
        <authorList>
            <person name="Haro-Moreno J.M."/>
            <person name="Rodriguez-Valera F."/>
            <person name="Lopez-Perez M."/>
        </authorList>
    </citation>
    <scope>NUCLEOTIDE SEQUENCE [LARGE SCALE GENOMIC DNA]</scope>
    <source>
        <strain evidence="1">MED-G157</strain>
    </source>
</reference>
<evidence type="ECO:0000313" key="2">
    <source>
        <dbReference type="Proteomes" id="UP000316199"/>
    </source>
</evidence>
<organism evidence="1 2">
    <name type="scientific">OM182 bacterium</name>
    <dbReference type="NCBI Taxonomy" id="2510334"/>
    <lineage>
        <taxon>Bacteria</taxon>
        <taxon>Pseudomonadati</taxon>
        <taxon>Pseudomonadota</taxon>
        <taxon>Gammaproteobacteria</taxon>
        <taxon>OMG group</taxon>
        <taxon>OM182 clade</taxon>
    </lineage>
</organism>
<dbReference type="SUPFAM" id="SSF56784">
    <property type="entry name" value="HAD-like"/>
    <property type="match status" value="1"/>
</dbReference>